<gene>
    <name evidence="2" type="ORF">HGRIS_006076</name>
</gene>
<proteinExistence type="predicted"/>
<dbReference type="Proteomes" id="UP001556367">
    <property type="component" value="Unassembled WGS sequence"/>
</dbReference>
<sequence length="200" mass="22544">MENIRQRLPFKFSDSEDNTTPSEILDEQEQDEVIQDLRRRNSSSNQHYGLAGLIILFLSFLLHVVFLFSSRKASPLLSILPSEIIDPDPPLPLVSLFSLISLALHLNLAILLDPQRARSLLGGEFGEQISLHYLSYQFSYAIAAVAPTLCLFLGRSWQTIVWWCFPIGLIYITQSLQQAIAQGHESIMALEAMRYRAPGA</sequence>
<reference evidence="3" key="1">
    <citation type="submission" date="2024-06" db="EMBL/GenBank/DDBJ databases">
        <title>Multi-omics analyses provide insights into the biosynthesis of the anticancer antibiotic pleurotin in Hohenbuehelia grisea.</title>
        <authorList>
            <person name="Weaver J.A."/>
            <person name="Alberti F."/>
        </authorList>
    </citation>
    <scope>NUCLEOTIDE SEQUENCE [LARGE SCALE GENOMIC DNA]</scope>
    <source>
        <strain evidence="3">T-177</strain>
    </source>
</reference>
<evidence type="ECO:0000313" key="3">
    <source>
        <dbReference type="Proteomes" id="UP001556367"/>
    </source>
</evidence>
<feature type="transmembrane region" description="Helical" evidence="1">
    <location>
        <begin position="133"/>
        <end position="154"/>
    </location>
</feature>
<keyword evidence="1" id="KW-0472">Membrane</keyword>
<dbReference type="EMBL" id="JASNQZ010000001">
    <property type="protein sequence ID" value="KAL0961094.1"/>
    <property type="molecule type" value="Genomic_DNA"/>
</dbReference>
<organism evidence="2 3">
    <name type="scientific">Hohenbuehelia grisea</name>
    <dbReference type="NCBI Taxonomy" id="104357"/>
    <lineage>
        <taxon>Eukaryota</taxon>
        <taxon>Fungi</taxon>
        <taxon>Dikarya</taxon>
        <taxon>Basidiomycota</taxon>
        <taxon>Agaricomycotina</taxon>
        <taxon>Agaricomycetes</taxon>
        <taxon>Agaricomycetidae</taxon>
        <taxon>Agaricales</taxon>
        <taxon>Pleurotineae</taxon>
        <taxon>Pleurotaceae</taxon>
        <taxon>Hohenbuehelia</taxon>
    </lineage>
</organism>
<evidence type="ECO:0000256" key="1">
    <source>
        <dbReference type="SAM" id="Phobius"/>
    </source>
</evidence>
<keyword evidence="3" id="KW-1185">Reference proteome</keyword>
<keyword evidence="1" id="KW-0812">Transmembrane</keyword>
<evidence type="ECO:0000313" key="2">
    <source>
        <dbReference type="EMBL" id="KAL0961094.1"/>
    </source>
</evidence>
<feature type="transmembrane region" description="Helical" evidence="1">
    <location>
        <begin position="48"/>
        <end position="70"/>
    </location>
</feature>
<feature type="transmembrane region" description="Helical" evidence="1">
    <location>
        <begin position="160"/>
        <end position="180"/>
    </location>
</feature>
<feature type="transmembrane region" description="Helical" evidence="1">
    <location>
        <begin position="90"/>
        <end position="112"/>
    </location>
</feature>
<comment type="caution">
    <text evidence="2">The sequence shown here is derived from an EMBL/GenBank/DDBJ whole genome shotgun (WGS) entry which is preliminary data.</text>
</comment>
<protein>
    <submittedName>
        <fullName evidence="2">Uncharacterized protein</fullName>
    </submittedName>
</protein>
<accession>A0ABR3JZW3</accession>
<keyword evidence="1" id="KW-1133">Transmembrane helix</keyword>
<name>A0ABR3JZW3_9AGAR</name>